<dbReference type="EMBL" id="JAGHQL010000091">
    <property type="protein sequence ID" value="KAH0538967.1"/>
    <property type="molecule type" value="Genomic_DNA"/>
</dbReference>
<dbReference type="Pfam" id="PF07287">
    <property type="entry name" value="AtuA"/>
    <property type="match status" value="1"/>
</dbReference>
<dbReference type="InterPro" id="IPR056362">
    <property type="entry name" value="AtuA-like_ferredoxin_dom"/>
</dbReference>
<proteinExistence type="predicted"/>
<reference evidence="3" key="1">
    <citation type="submission" date="2021-03" db="EMBL/GenBank/DDBJ databases">
        <title>Comparative genomics and phylogenomic investigation of the class Geoglossomycetes provide insights into ecological specialization and systematics.</title>
        <authorList>
            <person name="Melie T."/>
            <person name="Pirro S."/>
            <person name="Miller A.N."/>
            <person name="Quandt A."/>
        </authorList>
    </citation>
    <scope>NUCLEOTIDE SEQUENCE</scope>
    <source>
        <strain evidence="3">GBOQ0MN5Z8</strain>
    </source>
</reference>
<feature type="domain" description="AtuA-like ferredoxin-fold" evidence="2">
    <location>
        <begin position="478"/>
        <end position="578"/>
    </location>
</feature>
<protein>
    <recommendedName>
        <fullName evidence="5">DUF1446 domain-containing protein</fullName>
    </recommendedName>
</protein>
<comment type="caution">
    <text evidence="3">The sequence shown here is derived from an EMBL/GenBank/DDBJ whole genome shotgun (WGS) entry which is preliminary data.</text>
</comment>
<evidence type="ECO:0008006" key="5">
    <source>
        <dbReference type="Google" id="ProtNLM"/>
    </source>
</evidence>
<dbReference type="InterPro" id="IPR010839">
    <property type="entry name" value="AtuA_N"/>
</dbReference>
<dbReference type="PANTHER" id="PTHR47585:SF1">
    <property type="entry name" value="DUF1446 DOMAIN-CONTAINING PROTEIN"/>
    <property type="match status" value="1"/>
</dbReference>
<dbReference type="AlphaFoldDB" id="A0A9P8L2P7"/>
<dbReference type="OrthoDB" id="10265871at2759"/>
<dbReference type="Proteomes" id="UP000698800">
    <property type="component" value="Unassembled WGS sequence"/>
</dbReference>
<evidence type="ECO:0000313" key="4">
    <source>
        <dbReference type="Proteomes" id="UP000698800"/>
    </source>
</evidence>
<accession>A0A9P8L2P7</accession>
<feature type="domain" description="Acyclic terpene utilisation N-terminal" evidence="1">
    <location>
        <begin position="1"/>
        <end position="433"/>
    </location>
</feature>
<evidence type="ECO:0000259" key="1">
    <source>
        <dbReference type="Pfam" id="PF07287"/>
    </source>
</evidence>
<organism evidence="3 4">
    <name type="scientific">Glutinoglossum americanum</name>
    <dbReference type="NCBI Taxonomy" id="1670608"/>
    <lineage>
        <taxon>Eukaryota</taxon>
        <taxon>Fungi</taxon>
        <taxon>Dikarya</taxon>
        <taxon>Ascomycota</taxon>
        <taxon>Pezizomycotina</taxon>
        <taxon>Geoglossomycetes</taxon>
        <taxon>Geoglossales</taxon>
        <taxon>Geoglossaceae</taxon>
        <taxon>Glutinoglossum</taxon>
    </lineage>
</organism>
<evidence type="ECO:0000313" key="3">
    <source>
        <dbReference type="EMBL" id="KAH0538967.1"/>
    </source>
</evidence>
<dbReference type="PANTHER" id="PTHR47585">
    <property type="match status" value="1"/>
</dbReference>
<gene>
    <name evidence="3" type="ORF">FGG08_004482</name>
</gene>
<name>A0A9P8L2P7_9PEZI</name>
<keyword evidence="4" id="KW-1185">Reference proteome</keyword>
<sequence length="591" mass="65552">MRRQAELGDVDFITGDYLAEMNLADNADAYAAGKHDGFERTAWDGIVQSIDVISQKRIKVIINGGGLNPKGLALKTLALIQERGFNLKVAFVSGDDLLPYVKSNLSAYGRPPDHLEHGNEQANLPRLTDALLDTTSKPVVSANAYLGARAIVKGLERGADIVICGRVADASPVIGAAWWWYSWSETDYDQLAGAFIAGHLIECSAYVTGGNFSGFTDFDLESLIDVGYPIAEIEHDGTCIVTKPPGTRGMVIVDTVKCQFLYELQGDAYLNSDVKALLHDVQIEQVGVDRVKLSGITGRPPPPTTKLAIFYKAGYQSQVLVNATGYGTDRKWELQEKQVRHSLKKAGVLDKFDVLDFQVVGTPEPNPSTQLRSTTYLRIFAQADDPRILTMPARAFLEYGMQHFSDMRTAYPTPYLAFYPALYPQNDLDESINILSPGGSIATIPAGHPSYYEPFGKRNNYDTLSPRALTDFGPTHRVPLGDVALARSGDKGPNVNFGIFVRTEMAWEWLRSFMSRAKMQDLVGKDWREEYRLERVEFPKIFAVHFVLYGMLDRGVSSSKSLDCLGKGFADFIRDKWVDVPVCFLEERSKV</sequence>
<dbReference type="Pfam" id="PF23544">
    <property type="entry name" value="AtuA_ferredoxin"/>
    <property type="match status" value="1"/>
</dbReference>
<evidence type="ECO:0000259" key="2">
    <source>
        <dbReference type="Pfam" id="PF23544"/>
    </source>
</evidence>